<dbReference type="OrthoDB" id="336989at2"/>
<dbReference type="EMBL" id="RQFP01000001">
    <property type="protein sequence ID" value="TGK95514.1"/>
    <property type="molecule type" value="Genomic_DNA"/>
</dbReference>
<dbReference type="Pfam" id="PF07661">
    <property type="entry name" value="MORN_2"/>
    <property type="match status" value="1"/>
</dbReference>
<dbReference type="InterPro" id="IPR011652">
    <property type="entry name" value="MORN_2"/>
</dbReference>
<feature type="region of interest" description="Disordered" evidence="1">
    <location>
        <begin position="145"/>
        <end position="164"/>
    </location>
</feature>
<name>A0A5F1Z936_9LEPT</name>
<dbReference type="Gene3D" id="2.20.110.10">
    <property type="entry name" value="Histone H3 K4-specific methyltransferase SET7/9 N-terminal domain"/>
    <property type="match status" value="1"/>
</dbReference>
<evidence type="ECO:0000313" key="2">
    <source>
        <dbReference type="EMBL" id="TGK95514.1"/>
    </source>
</evidence>
<gene>
    <name evidence="2" type="ORF">EHQ30_02420</name>
</gene>
<protein>
    <recommendedName>
        <fullName evidence="4">Toxin-antitoxin system YwqK family antitoxin</fullName>
    </recommendedName>
</protein>
<proteinExistence type="predicted"/>
<evidence type="ECO:0008006" key="4">
    <source>
        <dbReference type="Google" id="ProtNLM"/>
    </source>
</evidence>
<keyword evidence="3" id="KW-1185">Reference proteome</keyword>
<reference evidence="2" key="1">
    <citation type="journal article" date="2019" name="PLoS Negl. Trop. Dis.">
        <title>Revisiting the worldwide diversity of Leptospira species in the environment.</title>
        <authorList>
            <person name="Vincent A.T."/>
            <person name="Schiettekatte O."/>
            <person name="Bourhy P."/>
            <person name="Veyrier F.J."/>
            <person name="Picardeau M."/>
        </authorList>
    </citation>
    <scope>NUCLEOTIDE SEQUENCE [LARGE SCALE GENOMIC DNA]</scope>
    <source>
        <strain evidence="2">201800277</strain>
    </source>
</reference>
<dbReference type="AlphaFoldDB" id="A0A5F1Z936"/>
<sequence length="164" mass="18779">MEAGDKELSEDTNHFLLYQGKPLNGIFVQTNPILLEVYETEYYKGVPHGRYTAKKEDGTVLEERNIRYGQKHGKQTSYFANGTLKQKSEFDNGIPIGEYIDYFENGQMATYQTFYDSGKPKVAKKWNRRGQIYLNQVFMESGESFGRPGSKLCDPIPDANINPK</sequence>
<dbReference type="SUPFAM" id="SSF82185">
    <property type="entry name" value="Histone H3 K4-specific methyltransferase SET7/9 N-terminal domain"/>
    <property type="match status" value="1"/>
</dbReference>
<comment type="caution">
    <text evidence="2">The sequence shown here is derived from an EMBL/GenBank/DDBJ whole genome shotgun (WGS) entry which is preliminary data.</text>
</comment>
<accession>A0A5F1Z936</accession>
<evidence type="ECO:0000256" key="1">
    <source>
        <dbReference type="SAM" id="MobiDB-lite"/>
    </source>
</evidence>
<organism evidence="2 3">
    <name type="scientific">Leptospira brenneri</name>
    <dbReference type="NCBI Taxonomy" id="2023182"/>
    <lineage>
        <taxon>Bacteria</taxon>
        <taxon>Pseudomonadati</taxon>
        <taxon>Spirochaetota</taxon>
        <taxon>Spirochaetia</taxon>
        <taxon>Leptospirales</taxon>
        <taxon>Leptospiraceae</taxon>
        <taxon>Leptospira</taxon>
    </lineage>
</organism>
<evidence type="ECO:0000313" key="3">
    <source>
        <dbReference type="Proteomes" id="UP000297891"/>
    </source>
</evidence>
<dbReference type="Proteomes" id="UP000297891">
    <property type="component" value="Unassembled WGS sequence"/>
</dbReference>